<dbReference type="PROSITE" id="PS00409">
    <property type="entry name" value="PROKAR_NTER_METHYL"/>
    <property type="match status" value="1"/>
</dbReference>
<feature type="transmembrane region" description="Helical" evidence="1">
    <location>
        <begin position="12"/>
        <end position="30"/>
    </location>
</feature>
<dbReference type="Gene3D" id="3.30.700.10">
    <property type="entry name" value="Glycoprotein, Type 4 Pilin"/>
    <property type="match status" value="1"/>
</dbReference>
<keyword evidence="1" id="KW-0472">Membrane</keyword>
<protein>
    <recommendedName>
        <fullName evidence="3">Type II secretion system protein GspG C-terminal domain-containing protein</fullName>
    </recommendedName>
</protein>
<keyword evidence="1" id="KW-1133">Transmembrane helix</keyword>
<proteinExistence type="predicted"/>
<keyword evidence="1" id="KW-0812">Transmembrane</keyword>
<dbReference type="SUPFAM" id="SSF54523">
    <property type="entry name" value="Pili subunits"/>
    <property type="match status" value="1"/>
</dbReference>
<dbReference type="InterPro" id="IPR045584">
    <property type="entry name" value="Pilin-like"/>
</dbReference>
<accession>A0A0F9HKB0</accession>
<evidence type="ECO:0008006" key="3">
    <source>
        <dbReference type="Google" id="ProtNLM"/>
    </source>
</evidence>
<gene>
    <name evidence="2" type="ORF">LCGC14_2053370</name>
</gene>
<dbReference type="Pfam" id="PF07963">
    <property type="entry name" value="N_methyl"/>
    <property type="match status" value="1"/>
</dbReference>
<reference evidence="2" key="1">
    <citation type="journal article" date="2015" name="Nature">
        <title>Complex archaea that bridge the gap between prokaryotes and eukaryotes.</title>
        <authorList>
            <person name="Spang A."/>
            <person name="Saw J.H."/>
            <person name="Jorgensen S.L."/>
            <person name="Zaremba-Niedzwiedzka K."/>
            <person name="Martijn J."/>
            <person name="Lind A.E."/>
            <person name="van Eijk R."/>
            <person name="Schleper C."/>
            <person name="Guy L."/>
            <person name="Ettema T.J."/>
        </authorList>
    </citation>
    <scope>NUCLEOTIDE SEQUENCE</scope>
</reference>
<dbReference type="AlphaFoldDB" id="A0A0F9HKB0"/>
<dbReference type="EMBL" id="LAZR01024307">
    <property type="protein sequence ID" value="KKL75592.1"/>
    <property type="molecule type" value="Genomic_DNA"/>
</dbReference>
<organism evidence="2">
    <name type="scientific">marine sediment metagenome</name>
    <dbReference type="NCBI Taxonomy" id="412755"/>
    <lineage>
        <taxon>unclassified sequences</taxon>
        <taxon>metagenomes</taxon>
        <taxon>ecological metagenomes</taxon>
    </lineage>
</organism>
<evidence type="ECO:0000256" key="1">
    <source>
        <dbReference type="SAM" id="Phobius"/>
    </source>
</evidence>
<name>A0A0F9HKB0_9ZZZZ</name>
<dbReference type="InterPro" id="IPR012902">
    <property type="entry name" value="N_methyl_site"/>
</dbReference>
<comment type="caution">
    <text evidence="2">The sequence shown here is derived from an EMBL/GenBank/DDBJ whole genome shotgun (WGS) entry which is preliminary data.</text>
</comment>
<sequence length="138" mass="15213">MKRSKGFTLVELLVVVLIVAILATAAVPILRGQIDKAKWAEGKAFMGTIASSIRSYIALNDPPSFGGWDDDVLLFSVLGLDGNDFNGKHFTKGNFYWNVAYDRPSGALEYTVEGWNIGTTVTYPTMMVLNQNGEWSEM</sequence>
<evidence type="ECO:0000313" key="2">
    <source>
        <dbReference type="EMBL" id="KKL75592.1"/>
    </source>
</evidence>
<dbReference type="NCBIfam" id="TIGR02532">
    <property type="entry name" value="IV_pilin_GFxxxE"/>
    <property type="match status" value="1"/>
</dbReference>